<gene>
    <name evidence="1" type="ORF">PQR57_42015</name>
</gene>
<accession>A0ABW9B734</accession>
<comment type="caution">
    <text evidence="1">The sequence shown here is derived from an EMBL/GenBank/DDBJ whole genome shotgun (WGS) entry which is preliminary data.</text>
</comment>
<dbReference type="Proteomes" id="UP001629230">
    <property type="component" value="Unassembled WGS sequence"/>
</dbReference>
<evidence type="ECO:0000313" key="1">
    <source>
        <dbReference type="EMBL" id="MFM0007509.1"/>
    </source>
</evidence>
<sequence>MLKKLHEALQTAAIEMKVVAAHGDARDMLRAEGLEDRLGLIDRRNLVAHFVDEFHSRKV</sequence>
<proteinExistence type="predicted"/>
<protein>
    <submittedName>
        <fullName evidence="1">Uncharacterized protein</fullName>
    </submittedName>
</protein>
<keyword evidence="2" id="KW-1185">Reference proteome</keyword>
<dbReference type="RefSeq" id="WP_408182171.1">
    <property type="nucleotide sequence ID" value="NZ_JAQQEZ010000062.1"/>
</dbReference>
<reference evidence="1 2" key="1">
    <citation type="journal article" date="2024" name="Chem. Sci.">
        <title>Discovery of megapolipeptins by genome mining of a Burkholderiales bacteria collection.</title>
        <authorList>
            <person name="Paulo B.S."/>
            <person name="Recchia M.J.J."/>
            <person name="Lee S."/>
            <person name="Fergusson C.H."/>
            <person name="Romanowski S.B."/>
            <person name="Hernandez A."/>
            <person name="Krull N."/>
            <person name="Liu D.Y."/>
            <person name="Cavanagh H."/>
            <person name="Bos A."/>
            <person name="Gray C.A."/>
            <person name="Murphy B.T."/>
            <person name="Linington R.G."/>
            <person name="Eustaquio A.S."/>
        </authorList>
    </citation>
    <scope>NUCLEOTIDE SEQUENCE [LARGE SCALE GENOMIC DNA]</scope>
    <source>
        <strain evidence="1 2">RL17-350-BIC-A</strain>
    </source>
</reference>
<name>A0ABW9B734_9BURK</name>
<organism evidence="1 2">
    <name type="scientific">Paraburkholderia dipogonis</name>
    <dbReference type="NCBI Taxonomy" id="1211383"/>
    <lineage>
        <taxon>Bacteria</taxon>
        <taxon>Pseudomonadati</taxon>
        <taxon>Pseudomonadota</taxon>
        <taxon>Betaproteobacteria</taxon>
        <taxon>Burkholderiales</taxon>
        <taxon>Burkholderiaceae</taxon>
        <taxon>Paraburkholderia</taxon>
    </lineage>
</organism>
<dbReference type="EMBL" id="JAQQEZ010000062">
    <property type="protein sequence ID" value="MFM0007509.1"/>
    <property type="molecule type" value="Genomic_DNA"/>
</dbReference>
<evidence type="ECO:0000313" key="2">
    <source>
        <dbReference type="Proteomes" id="UP001629230"/>
    </source>
</evidence>